<accession>A0A8X6QP07</accession>
<keyword evidence="2" id="KW-1185">Reference proteome</keyword>
<evidence type="ECO:0000313" key="2">
    <source>
        <dbReference type="Proteomes" id="UP000887013"/>
    </source>
</evidence>
<proteinExistence type="predicted"/>
<gene>
    <name evidence="1" type="ORF">NPIL_97661</name>
</gene>
<evidence type="ECO:0000313" key="1">
    <source>
        <dbReference type="EMBL" id="GFU23723.1"/>
    </source>
</evidence>
<dbReference type="EMBL" id="BMAW01128032">
    <property type="protein sequence ID" value="GFU23723.1"/>
    <property type="molecule type" value="Genomic_DNA"/>
</dbReference>
<organism evidence="1 2">
    <name type="scientific">Nephila pilipes</name>
    <name type="common">Giant wood spider</name>
    <name type="synonym">Nephila maculata</name>
    <dbReference type="NCBI Taxonomy" id="299642"/>
    <lineage>
        <taxon>Eukaryota</taxon>
        <taxon>Metazoa</taxon>
        <taxon>Ecdysozoa</taxon>
        <taxon>Arthropoda</taxon>
        <taxon>Chelicerata</taxon>
        <taxon>Arachnida</taxon>
        <taxon>Araneae</taxon>
        <taxon>Araneomorphae</taxon>
        <taxon>Entelegynae</taxon>
        <taxon>Araneoidea</taxon>
        <taxon>Nephilidae</taxon>
        <taxon>Nephila</taxon>
    </lineage>
</organism>
<protein>
    <submittedName>
        <fullName evidence="1">Uncharacterized protein</fullName>
    </submittedName>
</protein>
<feature type="non-terminal residue" evidence="1">
    <location>
        <position position="38"/>
    </location>
</feature>
<sequence>MTDFLKPKPAGSAVELVDETSSYLKIRPLKRSPTSDDD</sequence>
<dbReference type="OrthoDB" id="10556967at2759"/>
<dbReference type="AlphaFoldDB" id="A0A8X6QP07"/>
<dbReference type="Proteomes" id="UP000887013">
    <property type="component" value="Unassembled WGS sequence"/>
</dbReference>
<comment type="caution">
    <text evidence="1">The sequence shown here is derived from an EMBL/GenBank/DDBJ whole genome shotgun (WGS) entry which is preliminary data.</text>
</comment>
<name>A0A8X6QP07_NEPPI</name>
<reference evidence="1" key="1">
    <citation type="submission" date="2020-08" db="EMBL/GenBank/DDBJ databases">
        <title>Multicomponent nature underlies the extraordinary mechanical properties of spider dragline silk.</title>
        <authorList>
            <person name="Kono N."/>
            <person name="Nakamura H."/>
            <person name="Mori M."/>
            <person name="Yoshida Y."/>
            <person name="Ohtoshi R."/>
            <person name="Malay A.D."/>
            <person name="Moran D.A.P."/>
            <person name="Tomita M."/>
            <person name="Numata K."/>
            <person name="Arakawa K."/>
        </authorList>
    </citation>
    <scope>NUCLEOTIDE SEQUENCE</scope>
</reference>